<evidence type="ECO:0000313" key="1">
    <source>
        <dbReference type="EMBL" id="JAE02720.1"/>
    </source>
</evidence>
<name>A0A0A9EPQ7_ARUDO</name>
<sequence>MYGYLLHLRTRHLNARMPQFSHVLKLQLHHPYNLYSLLFLVQSFPLPLL</sequence>
<accession>A0A0A9EPQ7</accession>
<dbReference type="AlphaFoldDB" id="A0A0A9EPQ7"/>
<proteinExistence type="predicted"/>
<reference evidence="1" key="1">
    <citation type="submission" date="2014-09" db="EMBL/GenBank/DDBJ databases">
        <authorList>
            <person name="Magalhaes I.L.F."/>
            <person name="Oliveira U."/>
            <person name="Santos F.R."/>
            <person name="Vidigal T.H.D.A."/>
            <person name="Brescovit A.D."/>
            <person name="Santos A.J."/>
        </authorList>
    </citation>
    <scope>NUCLEOTIDE SEQUENCE</scope>
    <source>
        <tissue evidence="1">Shoot tissue taken approximately 20 cm above the soil surface</tissue>
    </source>
</reference>
<protein>
    <submittedName>
        <fullName evidence="1">Uncharacterized protein</fullName>
    </submittedName>
</protein>
<reference evidence="1" key="2">
    <citation type="journal article" date="2015" name="Data Brief">
        <title>Shoot transcriptome of the giant reed, Arundo donax.</title>
        <authorList>
            <person name="Barrero R.A."/>
            <person name="Guerrero F.D."/>
            <person name="Moolhuijzen P."/>
            <person name="Goolsby J.A."/>
            <person name="Tidwell J."/>
            <person name="Bellgard S.E."/>
            <person name="Bellgard M.I."/>
        </authorList>
    </citation>
    <scope>NUCLEOTIDE SEQUENCE</scope>
    <source>
        <tissue evidence="1">Shoot tissue taken approximately 20 cm above the soil surface</tissue>
    </source>
</reference>
<organism evidence="1">
    <name type="scientific">Arundo donax</name>
    <name type="common">Giant reed</name>
    <name type="synonym">Donax arundinaceus</name>
    <dbReference type="NCBI Taxonomy" id="35708"/>
    <lineage>
        <taxon>Eukaryota</taxon>
        <taxon>Viridiplantae</taxon>
        <taxon>Streptophyta</taxon>
        <taxon>Embryophyta</taxon>
        <taxon>Tracheophyta</taxon>
        <taxon>Spermatophyta</taxon>
        <taxon>Magnoliopsida</taxon>
        <taxon>Liliopsida</taxon>
        <taxon>Poales</taxon>
        <taxon>Poaceae</taxon>
        <taxon>PACMAD clade</taxon>
        <taxon>Arundinoideae</taxon>
        <taxon>Arundineae</taxon>
        <taxon>Arundo</taxon>
    </lineage>
</organism>
<dbReference type="EMBL" id="GBRH01195176">
    <property type="protein sequence ID" value="JAE02720.1"/>
    <property type="molecule type" value="Transcribed_RNA"/>
</dbReference>